<feature type="transmembrane region" description="Helical" evidence="1">
    <location>
        <begin position="180"/>
        <end position="202"/>
    </location>
</feature>
<reference evidence="3" key="1">
    <citation type="submission" date="2016-10" db="EMBL/GenBank/DDBJ databases">
        <authorList>
            <person name="Varghese N."/>
            <person name="Submissions S."/>
        </authorList>
    </citation>
    <scope>NUCLEOTIDE SEQUENCE [LARGE SCALE GENOMIC DNA]</scope>
    <source>
        <strain evidence="3">CGMCC 1.10824</strain>
    </source>
</reference>
<keyword evidence="1" id="KW-0812">Transmembrane</keyword>
<feature type="transmembrane region" description="Helical" evidence="1">
    <location>
        <begin position="63"/>
        <end position="81"/>
    </location>
</feature>
<organism evidence="2 3">
    <name type="scientific">Pseudidiomarina indica</name>
    <dbReference type="NCBI Taxonomy" id="1159017"/>
    <lineage>
        <taxon>Bacteria</taxon>
        <taxon>Pseudomonadati</taxon>
        <taxon>Pseudomonadota</taxon>
        <taxon>Gammaproteobacteria</taxon>
        <taxon>Alteromonadales</taxon>
        <taxon>Idiomarinaceae</taxon>
        <taxon>Pseudidiomarina</taxon>
    </lineage>
</organism>
<feature type="transmembrane region" description="Helical" evidence="1">
    <location>
        <begin position="340"/>
        <end position="362"/>
    </location>
</feature>
<keyword evidence="1" id="KW-1133">Transmembrane helix</keyword>
<feature type="transmembrane region" description="Helical" evidence="1">
    <location>
        <begin position="21"/>
        <end position="43"/>
    </location>
</feature>
<protein>
    <submittedName>
        <fullName evidence="2">Uncharacterized protein involved in response to NO</fullName>
    </submittedName>
</protein>
<feature type="transmembrane region" description="Helical" evidence="1">
    <location>
        <begin position="242"/>
        <end position="261"/>
    </location>
</feature>
<dbReference type="Pfam" id="PF05940">
    <property type="entry name" value="NnrS"/>
    <property type="match status" value="1"/>
</dbReference>
<dbReference type="STRING" id="1159017.SAMN02927930_01514"/>
<feature type="transmembrane region" description="Helical" evidence="1">
    <location>
        <begin position="214"/>
        <end position="236"/>
    </location>
</feature>
<dbReference type="EMBL" id="FMXN01000008">
    <property type="protein sequence ID" value="SDB39727.1"/>
    <property type="molecule type" value="Genomic_DNA"/>
</dbReference>
<feature type="transmembrane region" description="Helical" evidence="1">
    <location>
        <begin position="148"/>
        <end position="168"/>
    </location>
</feature>
<gene>
    <name evidence="2" type="ORF">SAMN02927930_01514</name>
</gene>
<feature type="transmembrane region" description="Helical" evidence="1">
    <location>
        <begin position="305"/>
        <end position="328"/>
    </location>
</feature>
<feature type="transmembrane region" description="Helical" evidence="1">
    <location>
        <begin position="368"/>
        <end position="391"/>
    </location>
</feature>
<dbReference type="Proteomes" id="UP000199626">
    <property type="component" value="Unassembled WGS sequence"/>
</dbReference>
<keyword evidence="1" id="KW-0472">Membrane</keyword>
<dbReference type="AlphaFoldDB" id="A0A1G6D3K7"/>
<evidence type="ECO:0000313" key="2">
    <source>
        <dbReference type="EMBL" id="SDB39727.1"/>
    </source>
</evidence>
<sequence>MMQITDLQVEQRMWPLLRQAFRPLFLLGASFSAIAMALWITVLGGHLNLPVYGQVMFWHAHEMLFGFVAAIVVGFLLTAVQNWTGLRATHGKTLGILMVVWLAARLLMLFGAAAPVWLVVAVDLLFLPLAAVLFAIPLIKVQQQRNLFFVPVLFLLTFCNGLMHYGLLTNRFDMQQLGSYNAVWLITLLMVIVGGRVLPMFTANGTMTPKVQPIVWLDLLALGSLWLIFILNITLISSQLPAGVMGALYAFAALTLAWRCGRWRIWVTWRVPLLWSLHLAYWMIPFGLALFALREFGVTSITTSTALHALTAGAMGNMILAMLARVSLGHSGRPLQPKPIMSAAFMLVILAALTRVLLLWLFPAMTMIGLIIAAGAWIVAYAIYVVVYLPILTTPRPDGRPG</sequence>
<evidence type="ECO:0000313" key="3">
    <source>
        <dbReference type="Proteomes" id="UP000199626"/>
    </source>
</evidence>
<dbReference type="InterPro" id="IPR010266">
    <property type="entry name" value="NnrS"/>
</dbReference>
<evidence type="ECO:0000256" key="1">
    <source>
        <dbReference type="SAM" id="Phobius"/>
    </source>
</evidence>
<feature type="transmembrane region" description="Helical" evidence="1">
    <location>
        <begin position="273"/>
        <end position="293"/>
    </location>
</feature>
<feature type="transmembrane region" description="Helical" evidence="1">
    <location>
        <begin position="93"/>
        <end position="110"/>
    </location>
</feature>
<name>A0A1G6D3K7_9GAMM</name>
<accession>A0A1G6D3K7</accession>
<proteinExistence type="predicted"/>
<feature type="transmembrane region" description="Helical" evidence="1">
    <location>
        <begin position="116"/>
        <end position="136"/>
    </location>
</feature>
<keyword evidence="3" id="KW-1185">Reference proteome</keyword>